<evidence type="ECO:0000259" key="10">
    <source>
        <dbReference type="Pfam" id="PF18127"/>
    </source>
</evidence>
<keyword evidence="11" id="KW-1185">Reference proteome</keyword>
<accession>A0AAF3FN15</accession>
<evidence type="ECO:0000259" key="9">
    <source>
        <dbReference type="Pfam" id="PF04095"/>
    </source>
</evidence>
<keyword evidence="2" id="KW-0662">Pyridine nucleotide biosynthesis</keyword>
<evidence type="ECO:0000313" key="11">
    <source>
        <dbReference type="Proteomes" id="UP000887575"/>
    </source>
</evidence>
<evidence type="ECO:0000256" key="3">
    <source>
        <dbReference type="ARBA" id="ARBA00022676"/>
    </source>
</evidence>
<dbReference type="AlphaFoldDB" id="A0AAF3FN15"/>
<comment type="catalytic activity">
    <reaction evidence="8">
        <text>beta-nicotinamide D-ribonucleotide + diphosphate = 5-phospho-alpha-D-ribose 1-diphosphate + nicotinamide + H(+)</text>
        <dbReference type="Rhea" id="RHEA:16149"/>
        <dbReference type="ChEBI" id="CHEBI:14649"/>
        <dbReference type="ChEBI" id="CHEBI:15378"/>
        <dbReference type="ChEBI" id="CHEBI:17154"/>
        <dbReference type="ChEBI" id="CHEBI:33019"/>
        <dbReference type="ChEBI" id="CHEBI:58017"/>
        <dbReference type="EC" id="2.4.2.12"/>
    </reaction>
    <physiologicalReaction direction="right-to-left" evidence="8">
        <dbReference type="Rhea" id="RHEA:16151"/>
    </physiologicalReaction>
</comment>
<keyword evidence="4" id="KW-0808">Transferase</keyword>
<dbReference type="SUPFAM" id="SSF51690">
    <property type="entry name" value="Nicotinate/Quinolinate PRTase C-terminal domain-like"/>
    <property type="match status" value="1"/>
</dbReference>
<evidence type="ECO:0000256" key="8">
    <source>
        <dbReference type="ARBA" id="ARBA00047835"/>
    </source>
</evidence>
<dbReference type="GO" id="GO:0009435">
    <property type="term" value="P:NAD+ biosynthetic process"/>
    <property type="evidence" value="ECO:0007669"/>
    <property type="project" value="InterPro"/>
</dbReference>
<dbReference type="WBParaSite" id="MBELARI_LOCUS8578">
    <property type="protein sequence ID" value="MBELARI_LOCUS8578"/>
    <property type="gene ID" value="MBELARI_LOCUS8578"/>
</dbReference>
<dbReference type="NCBIfam" id="NF006629">
    <property type="entry name" value="PRK09198.1"/>
    <property type="match status" value="1"/>
</dbReference>
<dbReference type="PANTHER" id="PTHR43816">
    <property type="entry name" value="NICOTINAMIDE PHOSPHORIBOSYLTRANSFERASE"/>
    <property type="match status" value="1"/>
</dbReference>
<dbReference type="Pfam" id="PF18127">
    <property type="entry name" value="NAMPT_N"/>
    <property type="match status" value="1"/>
</dbReference>
<proteinExistence type="inferred from homology"/>
<evidence type="ECO:0000256" key="2">
    <source>
        <dbReference type="ARBA" id="ARBA00022642"/>
    </source>
</evidence>
<dbReference type="PANTHER" id="PTHR43816:SF1">
    <property type="entry name" value="NICOTINAMIDE PHOSPHORIBOSYLTRANSFERASE"/>
    <property type="match status" value="1"/>
</dbReference>
<feature type="domain" description="Nicotinamide phosphoribosyltransferase N-terminal" evidence="10">
    <location>
        <begin position="9"/>
        <end position="105"/>
    </location>
</feature>
<dbReference type="Proteomes" id="UP000887575">
    <property type="component" value="Unassembled WGS sequence"/>
</dbReference>
<dbReference type="EC" id="2.4.2.12" evidence="6"/>
<dbReference type="InterPro" id="IPR013785">
    <property type="entry name" value="Aldolase_TIM"/>
</dbReference>
<organism evidence="11 12">
    <name type="scientific">Mesorhabditis belari</name>
    <dbReference type="NCBI Taxonomy" id="2138241"/>
    <lineage>
        <taxon>Eukaryota</taxon>
        <taxon>Metazoa</taxon>
        <taxon>Ecdysozoa</taxon>
        <taxon>Nematoda</taxon>
        <taxon>Chromadorea</taxon>
        <taxon>Rhabditida</taxon>
        <taxon>Rhabditina</taxon>
        <taxon>Rhabditomorpha</taxon>
        <taxon>Rhabditoidea</taxon>
        <taxon>Rhabditidae</taxon>
        <taxon>Mesorhabditinae</taxon>
        <taxon>Mesorhabditis</taxon>
    </lineage>
</organism>
<feature type="domain" description="Nicotinate/nicotinamide phosphoribosyltransferase" evidence="9">
    <location>
        <begin position="177"/>
        <end position="370"/>
    </location>
</feature>
<evidence type="ECO:0000313" key="12">
    <source>
        <dbReference type="WBParaSite" id="MBELARI_LOCUS8578"/>
    </source>
</evidence>
<keyword evidence="3" id="KW-0328">Glycosyltransferase</keyword>
<evidence type="ECO:0000256" key="1">
    <source>
        <dbReference type="ARBA" id="ARBA00010897"/>
    </source>
</evidence>
<evidence type="ECO:0000256" key="7">
    <source>
        <dbReference type="ARBA" id="ARBA00035036"/>
    </source>
</evidence>
<dbReference type="Gene3D" id="3.20.20.70">
    <property type="entry name" value="Aldolase class I"/>
    <property type="match status" value="1"/>
</dbReference>
<dbReference type="InterPro" id="IPR041525">
    <property type="entry name" value="N/Namide_PRibTrfase"/>
</dbReference>
<evidence type="ECO:0000256" key="4">
    <source>
        <dbReference type="ARBA" id="ARBA00022679"/>
    </source>
</evidence>
<evidence type="ECO:0000256" key="6">
    <source>
        <dbReference type="ARBA" id="ARBA00035024"/>
    </source>
</evidence>
<dbReference type="InterPro" id="IPR041529">
    <property type="entry name" value="DUF5598"/>
</dbReference>
<dbReference type="Pfam" id="PF04095">
    <property type="entry name" value="NAPRTase"/>
    <property type="match status" value="1"/>
</dbReference>
<protein>
    <recommendedName>
        <fullName evidence="7">Nicotinamide phosphoribosyltransferase</fullName>
        <ecNumber evidence="6">2.4.2.12</ecNumber>
    </recommendedName>
</protein>
<name>A0AAF3FN15_9BILA</name>
<dbReference type="InterPro" id="IPR016471">
    <property type="entry name" value="Nicotinamide_PRibTrfase"/>
</dbReference>
<evidence type="ECO:0000256" key="5">
    <source>
        <dbReference type="ARBA" id="ARBA00035007"/>
    </source>
</evidence>
<dbReference type="InterPro" id="IPR036068">
    <property type="entry name" value="Nicotinate_pribotase-like_C"/>
</dbReference>
<comment type="pathway">
    <text evidence="5">Cofactor biosynthesis; NAD(+) biosynthesis; nicotinamide D-ribonucleotide from 5-phospho-alpha-D-ribose 1-diphosphate and nicotinamide: step 1/1.</text>
</comment>
<comment type="similarity">
    <text evidence="1">Belongs to the NAPRTase family.</text>
</comment>
<reference evidence="12" key="1">
    <citation type="submission" date="2024-02" db="UniProtKB">
        <authorList>
            <consortium name="WormBaseParasite"/>
        </authorList>
    </citation>
    <scope>IDENTIFICATION</scope>
</reference>
<dbReference type="GO" id="GO:0047280">
    <property type="term" value="F:nicotinamide phosphoribosyltransferase activity"/>
    <property type="evidence" value="ECO:0007669"/>
    <property type="project" value="UniProtKB-EC"/>
</dbReference>
<sequence length="415" mass="46678">MLDLGPVENVLSLADSYKITHHSQYPEGTSYVYSYFECRGGKFPEVCFFGLQYIIKRWLDGEVVTRKMVLEAKDFYKDHFGSDYFNEEGWLYIVEKHDGRLPLRIRAVPEGSVVPVKNVLFTVENTDPKVPWLTNWFETLLVQAWYPITVCTNSRAQKELIAKYLIETANDISGLPFKLHDFGYRGSTSVESAGIGGAAHLVNFQGTDTISGLRMLKKYYSCPMAGFSVPAAEHSTITTWQKSGEAEAYRHMLEQFPTGLVSVVSDSYDIYHAVSHIWGEELKDIVVTRGNNGCLVIRPDSGEPVKVVLEVLNLLSEKFPITVNKKGFKMLPPYLRIIQGDDGGWATMQEGTGDLKKDQLLTVFENGKLLVDWTLDEIRERAEFDFVKKALATETVTHTNGHGHCNGNSIGDHSD</sequence>